<dbReference type="Pfam" id="PF13417">
    <property type="entry name" value="GST_N_3"/>
    <property type="match status" value="1"/>
</dbReference>
<dbReference type="CDD" id="cd03042">
    <property type="entry name" value="GST_N_Zeta"/>
    <property type="match status" value="1"/>
</dbReference>
<dbReference type="SUPFAM" id="SSF52833">
    <property type="entry name" value="Thioredoxin-like"/>
    <property type="match status" value="1"/>
</dbReference>
<feature type="domain" description="GST N-terminal" evidence="2">
    <location>
        <begin position="3"/>
        <end position="84"/>
    </location>
</feature>
<reference evidence="5" key="1">
    <citation type="submission" date="2016-08" db="EMBL/GenBank/DDBJ databases">
        <authorList>
            <person name="Varghese N."/>
            <person name="Submissions Spin"/>
        </authorList>
    </citation>
    <scope>NUCLEOTIDE SEQUENCE [LARGE SCALE GENOMIC DNA]</scope>
    <source>
        <strain evidence="5">HAMBI 2971</strain>
    </source>
</reference>
<dbReference type="GO" id="GO:0016034">
    <property type="term" value="F:maleylacetoacetate isomerase activity"/>
    <property type="evidence" value="ECO:0007669"/>
    <property type="project" value="TreeGrafter"/>
</dbReference>
<dbReference type="InterPro" id="IPR005955">
    <property type="entry name" value="GST_Zeta"/>
</dbReference>
<protein>
    <submittedName>
        <fullName evidence="4">Maleylpyruvate isomerase</fullName>
    </submittedName>
</protein>
<dbReference type="InterPro" id="IPR004045">
    <property type="entry name" value="Glutathione_S-Trfase_N"/>
</dbReference>
<name>A0A1C3WRD6_9HYPH</name>
<evidence type="ECO:0000259" key="2">
    <source>
        <dbReference type="PROSITE" id="PS50404"/>
    </source>
</evidence>
<dbReference type="Gene3D" id="3.40.30.10">
    <property type="entry name" value="Glutaredoxin"/>
    <property type="match status" value="1"/>
</dbReference>
<keyword evidence="4" id="KW-0670">Pyruvate</keyword>
<dbReference type="FunFam" id="1.20.1050.10:FF:000010">
    <property type="entry name" value="Maleylacetoacetate isomerase isoform 1"/>
    <property type="match status" value="1"/>
</dbReference>
<gene>
    <name evidence="4" type="ORF">GA0061102_103746</name>
</gene>
<dbReference type="InterPro" id="IPR040079">
    <property type="entry name" value="Glutathione_S-Trfase"/>
</dbReference>
<dbReference type="GO" id="GO:0006559">
    <property type="term" value="P:L-phenylalanine catabolic process"/>
    <property type="evidence" value="ECO:0007669"/>
    <property type="project" value="TreeGrafter"/>
</dbReference>
<dbReference type="Proteomes" id="UP000199435">
    <property type="component" value="Unassembled WGS sequence"/>
</dbReference>
<dbReference type="InterPro" id="IPR036282">
    <property type="entry name" value="Glutathione-S-Trfase_C_sf"/>
</dbReference>
<keyword evidence="5" id="KW-1185">Reference proteome</keyword>
<dbReference type="PROSITE" id="PS50404">
    <property type="entry name" value="GST_NTER"/>
    <property type="match status" value="1"/>
</dbReference>
<dbReference type="Pfam" id="PF13410">
    <property type="entry name" value="GST_C_2"/>
    <property type="match status" value="1"/>
</dbReference>
<dbReference type="GO" id="GO:0005737">
    <property type="term" value="C:cytoplasm"/>
    <property type="evidence" value="ECO:0007669"/>
    <property type="project" value="InterPro"/>
</dbReference>
<dbReference type="SUPFAM" id="SSF47616">
    <property type="entry name" value="GST C-terminal domain-like"/>
    <property type="match status" value="1"/>
</dbReference>
<dbReference type="InterPro" id="IPR034333">
    <property type="entry name" value="GST_Zeta_N"/>
</dbReference>
<dbReference type="InterPro" id="IPR034330">
    <property type="entry name" value="GST_Zeta_C"/>
</dbReference>
<evidence type="ECO:0000259" key="3">
    <source>
        <dbReference type="PROSITE" id="PS50405"/>
    </source>
</evidence>
<dbReference type="PANTHER" id="PTHR42673">
    <property type="entry name" value="MALEYLACETOACETATE ISOMERASE"/>
    <property type="match status" value="1"/>
</dbReference>
<dbReference type="PANTHER" id="PTHR42673:SF4">
    <property type="entry name" value="MALEYLACETOACETATE ISOMERASE"/>
    <property type="match status" value="1"/>
</dbReference>
<dbReference type="SFLD" id="SFLDS00019">
    <property type="entry name" value="Glutathione_Transferase_(cytos"/>
    <property type="match status" value="1"/>
</dbReference>
<evidence type="ECO:0000313" key="5">
    <source>
        <dbReference type="Proteomes" id="UP000199435"/>
    </source>
</evidence>
<evidence type="ECO:0000313" key="4">
    <source>
        <dbReference type="EMBL" id="SCB42529.1"/>
    </source>
</evidence>
<dbReference type="OrthoDB" id="509852at2"/>
<dbReference type="PROSITE" id="PS50405">
    <property type="entry name" value="GST_CTER"/>
    <property type="match status" value="1"/>
</dbReference>
<keyword evidence="4" id="KW-0413">Isomerase</keyword>
<dbReference type="Gene3D" id="1.20.1050.10">
    <property type="match status" value="1"/>
</dbReference>
<dbReference type="SFLD" id="SFLDG00358">
    <property type="entry name" value="Main_(cytGST)"/>
    <property type="match status" value="1"/>
</dbReference>
<dbReference type="EMBL" id="FMAH01000037">
    <property type="protein sequence ID" value="SCB42529.1"/>
    <property type="molecule type" value="Genomic_DNA"/>
</dbReference>
<dbReference type="GO" id="GO:0006749">
    <property type="term" value="P:glutathione metabolic process"/>
    <property type="evidence" value="ECO:0007669"/>
    <property type="project" value="TreeGrafter"/>
</dbReference>
<dbReference type="InterPro" id="IPR010987">
    <property type="entry name" value="Glutathione-S-Trfase_C-like"/>
</dbReference>
<organism evidence="4 5">
    <name type="scientific">Rhizobium miluonense</name>
    <dbReference type="NCBI Taxonomy" id="411945"/>
    <lineage>
        <taxon>Bacteria</taxon>
        <taxon>Pseudomonadati</taxon>
        <taxon>Pseudomonadota</taxon>
        <taxon>Alphaproteobacteria</taxon>
        <taxon>Hyphomicrobiales</taxon>
        <taxon>Rhizobiaceae</taxon>
        <taxon>Rhizobium/Agrobacterium group</taxon>
        <taxon>Rhizobium</taxon>
    </lineage>
</organism>
<feature type="domain" description="GST C-terminal" evidence="3">
    <location>
        <begin position="89"/>
        <end position="216"/>
    </location>
</feature>
<dbReference type="GO" id="GO:0004364">
    <property type="term" value="F:glutathione transferase activity"/>
    <property type="evidence" value="ECO:0007669"/>
    <property type="project" value="TreeGrafter"/>
</dbReference>
<accession>A0A1C3WRD6</accession>
<proteinExistence type="inferred from homology"/>
<dbReference type="InterPro" id="IPR036249">
    <property type="entry name" value="Thioredoxin-like_sf"/>
</dbReference>
<dbReference type="NCBIfam" id="TIGR01262">
    <property type="entry name" value="maiA"/>
    <property type="match status" value="1"/>
</dbReference>
<dbReference type="RefSeq" id="WP_092854049.1">
    <property type="nucleotide sequence ID" value="NZ_FMAH01000037.1"/>
</dbReference>
<dbReference type="STRING" id="411945.GA0061102_103746"/>
<comment type="similarity">
    <text evidence="1">Belongs to the GST superfamily. Zeta family.</text>
</comment>
<evidence type="ECO:0000256" key="1">
    <source>
        <dbReference type="ARBA" id="ARBA00010007"/>
    </source>
</evidence>
<dbReference type="AlphaFoldDB" id="A0A1C3WRD6"/>
<dbReference type="CDD" id="cd03191">
    <property type="entry name" value="GST_C_Zeta"/>
    <property type="match status" value="1"/>
</dbReference>
<sequence length="216" mass="23718">MSAPLTLHGYYRSSASFRVRIALNLKGLAYRTAPHHLRRGEQNSPDYRRINPQGLVPALEIDGQTFTQSLAILEYLDETRPQPPLLPKDSAGRARVRALAQLIACDVHPIDNLRVLNYLRGPLGQPDAAVAGWYNHWIAEGFRALEAALSTSGETGRFCHGDAVSLADICLVPQVINARTYALDLSPFPTLKRIADAALSLPAFERALPANQEDAE</sequence>